<reference evidence="2" key="2">
    <citation type="submission" date="2020-02" db="EMBL/GenBank/DDBJ databases">
        <title>Esox lucius (northern pike) genome, fEsoLuc1, primary haplotype.</title>
        <authorList>
            <person name="Myers G."/>
            <person name="Karagic N."/>
            <person name="Meyer A."/>
            <person name="Pippel M."/>
            <person name="Reichard M."/>
            <person name="Winkler S."/>
            <person name="Tracey A."/>
            <person name="Sims Y."/>
            <person name="Howe K."/>
            <person name="Rhie A."/>
            <person name="Formenti G."/>
            <person name="Durbin R."/>
            <person name="Fedrigo O."/>
            <person name="Jarvis E.D."/>
        </authorList>
    </citation>
    <scope>NUCLEOTIDE SEQUENCE [LARGE SCALE GENOMIC DNA]</scope>
</reference>
<dbReference type="SUPFAM" id="SSF48726">
    <property type="entry name" value="Immunoglobulin"/>
    <property type="match status" value="1"/>
</dbReference>
<reference evidence="2" key="3">
    <citation type="submission" date="2025-08" db="UniProtKB">
        <authorList>
            <consortium name="Ensembl"/>
        </authorList>
    </citation>
    <scope>IDENTIFICATION</scope>
</reference>
<dbReference type="OMA" id="IRRCIMY"/>
<keyword evidence="3" id="KW-1185">Reference proteome</keyword>
<dbReference type="InterPro" id="IPR050150">
    <property type="entry name" value="IgV_Light_Chain"/>
</dbReference>
<accession>A0A3P8ZT15</accession>
<evidence type="ECO:0000313" key="2">
    <source>
        <dbReference type="Ensembl" id="ENSELUP00000031751.3"/>
    </source>
</evidence>
<dbReference type="InterPro" id="IPR036179">
    <property type="entry name" value="Ig-like_dom_sf"/>
</dbReference>
<reference evidence="3" key="1">
    <citation type="journal article" date="2014" name="PLoS ONE">
        <title>The genome and linkage map of the northern pike (Esox lucius): conserved synteny revealed between the salmonid sister group and the Neoteleostei.</title>
        <authorList>
            <person name="Rondeau E.B."/>
            <person name="Minkley D.R."/>
            <person name="Leong J.S."/>
            <person name="Messmer A.M."/>
            <person name="Jantzen J.R."/>
            <person name="von Schalburg K.R."/>
            <person name="Lemon C."/>
            <person name="Bird N.H."/>
            <person name="Koop B.F."/>
        </authorList>
    </citation>
    <scope>NUCLEOTIDE SEQUENCE</scope>
</reference>
<dbReference type="Gene3D" id="2.60.40.10">
    <property type="entry name" value="Immunoglobulins"/>
    <property type="match status" value="1"/>
</dbReference>
<dbReference type="Ensembl" id="ENSELUT00000004974.3">
    <property type="protein sequence ID" value="ENSELUP00000031751.3"/>
    <property type="gene ID" value="ENSELUG00000042562.1"/>
</dbReference>
<dbReference type="InterPro" id="IPR013783">
    <property type="entry name" value="Ig-like_fold"/>
</dbReference>
<dbReference type="PROSITE" id="PS50835">
    <property type="entry name" value="IG_LIKE"/>
    <property type="match status" value="1"/>
</dbReference>
<dbReference type="GeneTree" id="ENSGT01150000286956"/>
<dbReference type="InterPro" id="IPR007110">
    <property type="entry name" value="Ig-like_dom"/>
</dbReference>
<dbReference type="InParanoid" id="A0A3P8ZT15"/>
<dbReference type="Pfam" id="PF07686">
    <property type="entry name" value="V-set"/>
    <property type="match status" value="1"/>
</dbReference>
<proteinExistence type="predicted"/>
<protein>
    <recommendedName>
        <fullName evidence="1">Ig-like domain-containing protein</fullName>
    </recommendedName>
</protein>
<dbReference type="Proteomes" id="UP000265140">
    <property type="component" value="Chromosome 21"/>
</dbReference>
<dbReference type="InterPro" id="IPR013106">
    <property type="entry name" value="Ig_V-set"/>
</dbReference>
<dbReference type="SMART" id="SM00406">
    <property type="entry name" value="IGv"/>
    <property type="match status" value="1"/>
</dbReference>
<dbReference type="Bgee" id="ENSELUG00000009401">
    <property type="expression patterns" value="Expressed in head kidney and 5 other cell types or tissues"/>
</dbReference>
<name>A0A3P8ZT15_ESOLU</name>
<evidence type="ECO:0000313" key="3">
    <source>
        <dbReference type="Proteomes" id="UP000265140"/>
    </source>
</evidence>
<dbReference type="AlphaFoldDB" id="A0A3P8ZT15"/>
<reference evidence="2" key="4">
    <citation type="submission" date="2025-09" db="UniProtKB">
        <authorList>
            <consortium name="Ensembl"/>
        </authorList>
    </citation>
    <scope>IDENTIFICATION</scope>
</reference>
<sequence length="132" mass="14445">VSRVRGPLIVLGLTTLRHFPTGTVESCELESWQPVGLEARGLRSTSKYLLCVKAHIVINNDYLAWCQQNPGGAPELLICLANRLHSGTPTRFSGSGSGSDFTLTISGVQTEDAGDYYCQSEHYPNSVWVFTQ</sequence>
<dbReference type="PANTHER" id="PTHR23267">
    <property type="entry name" value="IMMUNOGLOBULIN LIGHT CHAIN"/>
    <property type="match status" value="1"/>
</dbReference>
<organism evidence="2 3">
    <name type="scientific">Esox lucius</name>
    <name type="common">Northern pike</name>
    <dbReference type="NCBI Taxonomy" id="8010"/>
    <lineage>
        <taxon>Eukaryota</taxon>
        <taxon>Metazoa</taxon>
        <taxon>Chordata</taxon>
        <taxon>Craniata</taxon>
        <taxon>Vertebrata</taxon>
        <taxon>Euteleostomi</taxon>
        <taxon>Actinopterygii</taxon>
        <taxon>Neopterygii</taxon>
        <taxon>Teleostei</taxon>
        <taxon>Protacanthopterygii</taxon>
        <taxon>Esociformes</taxon>
        <taxon>Esocidae</taxon>
        <taxon>Esox</taxon>
    </lineage>
</organism>
<feature type="domain" description="Ig-like" evidence="1">
    <location>
        <begin position="20"/>
        <end position="132"/>
    </location>
</feature>
<evidence type="ECO:0000259" key="1">
    <source>
        <dbReference type="PROSITE" id="PS50835"/>
    </source>
</evidence>